<dbReference type="AlphaFoldDB" id="A0A381REG5"/>
<dbReference type="Pfam" id="PF03793">
    <property type="entry name" value="PASTA"/>
    <property type="match status" value="3"/>
</dbReference>
<dbReference type="Gene3D" id="3.30.10.20">
    <property type="match status" value="3"/>
</dbReference>
<evidence type="ECO:0000313" key="2">
    <source>
        <dbReference type="EMBL" id="SUZ89911.1"/>
    </source>
</evidence>
<organism evidence="2">
    <name type="scientific">marine metagenome</name>
    <dbReference type="NCBI Taxonomy" id="408172"/>
    <lineage>
        <taxon>unclassified sequences</taxon>
        <taxon>metagenomes</taxon>
        <taxon>ecological metagenomes</taxon>
    </lineage>
</organism>
<protein>
    <recommendedName>
        <fullName evidence="1">PASTA domain-containing protein</fullName>
    </recommendedName>
</protein>
<feature type="domain" description="PASTA" evidence="1">
    <location>
        <begin position="153"/>
        <end position="222"/>
    </location>
</feature>
<reference evidence="2" key="1">
    <citation type="submission" date="2018-05" db="EMBL/GenBank/DDBJ databases">
        <authorList>
            <person name="Lanie J.A."/>
            <person name="Ng W.-L."/>
            <person name="Kazmierczak K.M."/>
            <person name="Andrzejewski T.M."/>
            <person name="Davidsen T.M."/>
            <person name="Wayne K.J."/>
            <person name="Tettelin H."/>
            <person name="Glass J.I."/>
            <person name="Rusch D."/>
            <person name="Podicherti R."/>
            <person name="Tsui H.-C.T."/>
            <person name="Winkler M.E."/>
        </authorList>
    </citation>
    <scope>NUCLEOTIDE SEQUENCE</scope>
</reference>
<evidence type="ECO:0000259" key="1">
    <source>
        <dbReference type="PROSITE" id="PS51178"/>
    </source>
</evidence>
<feature type="domain" description="PASTA" evidence="1">
    <location>
        <begin position="85"/>
        <end position="152"/>
    </location>
</feature>
<feature type="domain" description="PASTA" evidence="1">
    <location>
        <begin position="17"/>
        <end position="84"/>
    </location>
</feature>
<sequence length="235" mass="26169">MAILLFDVVIMPGYVRMNDGRYMVNVTGKTLQHAMKVLDSEGYNGLVSDTLYSATYEAGTIVDQYPLPNTRVKEGRTVRLKIAHLEKSVSIPDLIGRSIRSAELMLTQSGLEIDTVYEEFNSDVPSGNVTWQYPKGGDLLNKGMGLHLTVSLGVPPNFYQVPNLFGLSKKKAVNDLRKAGFSVGKLFYRQNEDLIPYTVLDQSIPAETVLEEPSTIDLTISVLDMQDIFNQMIDK</sequence>
<gene>
    <name evidence="2" type="ORF">METZ01_LOCUS42765</name>
</gene>
<dbReference type="CDD" id="cd06577">
    <property type="entry name" value="PASTA_pknB"/>
    <property type="match status" value="3"/>
</dbReference>
<dbReference type="InterPro" id="IPR005543">
    <property type="entry name" value="PASTA_dom"/>
</dbReference>
<proteinExistence type="predicted"/>
<accession>A0A381REG5</accession>
<dbReference type="SMART" id="SM00740">
    <property type="entry name" value="PASTA"/>
    <property type="match status" value="3"/>
</dbReference>
<dbReference type="EMBL" id="UINC01001850">
    <property type="protein sequence ID" value="SUZ89911.1"/>
    <property type="molecule type" value="Genomic_DNA"/>
</dbReference>
<dbReference type="PROSITE" id="PS51178">
    <property type="entry name" value="PASTA"/>
    <property type="match status" value="3"/>
</dbReference>
<name>A0A381REG5_9ZZZZ</name>